<comment type="caution">
    <text evidence="1">The sequence shown here is derived from an EMBL/GenBank/DDBJ whole genome shotgun (WGS) entry which is preliminary data.</text>
</comment>
<evidence type="ECO:0000313" key="1">
    <source>
        <dbReference type="EMBL" id="KAL1519534.1"/>
    </source>
</evidence>
<protein>
    <submittedName>
        <fullName evidence="1">Uncharacterized protein</fullName>
    </submittedName>
</protein>
<evidence type="ECO:0000313" key="2">
    <source>
        <dbReference type="EMBL" id="KAL1530174.1"/>
    </source>
</evidence>
<gene>
    <name evidence="2" type="ORF">AB1Y20_001090</name>
    <name evidence="1" type="ORF">AB1Y20_023049</name>
</gene>
<reference evidence="1 3" key="1">
    <citation type="journal article" date="2024" name="Science">
        <title>Giant polyketide synthase enzymes in the biosynthesis of giant marine polyether toxins.</title>
        <authorList>
            <person name="Fallon T.R."/>
            <person name="Shende V.V."/>
            <person name="Wierzbicki I.H."/>
            <person name="Pendleton A.L."/>
            <person name="Watervoot N.F."/>
            <person name="Auber R.P."/>
            <person name="Gonzalez D.J."/>
            <person name="Wisecaver J.H."/>
            <person name="Moore B.S."/>
        </authorList>
    </citation>
    <scope>NUCLEOTIDE SEQUENCE [LARGE SCALE GENOMIC DNA]</scope>
    <source>
        <strain evidence="1 3">12B1</strain>
    </source>
</reference>
<accession>A0AB34JFY8</accession>
<dbReference type="EMBL" id="JBGBPQ010000009">
    <property type="protein sequence ID" value="KAL1519534.1"/>
    <property type="molecule type" value="Genomic_DNA"/>
</dbReference>
<evidence type="ECO:0000313" key="3">
    <source>
        <dbReference type="Proteomes" id="UP001515480"/>
    </source>
</evidence>
<sequence>MALPEFRAPFSEEAVASAPFQAFARTLHGVEYLKKVVIFKKSKKHMQLMNKSVNFIAIVHCINMKVNFKHSLSLFVDRAVALRAERHSI</sequence>
<keyword evidence="3" id="KW-1185">Reference proteome</keyword>
<dbReference type="AlphaFoldDB" id="A0AB34JFY8"/>
<dbReference type="EMBL" id="JBGBPQ010000001">
    <property type="protein sequence ID" value="KAL1530174.1"/>
    <property type="molecule type" value="Genomic_DNA"/>
</dbReference>
<proteinExistence type="predicted"/>
<dbReference type="Proteomes" id="UP001515480">
    <property type="component" value="Unassembled WGS sequence"/>
</dbReference>
<organism evidence="1 3">
    <name type="scientific">Prymnesium parvum</name>
    <name type="common">Toxic golden alga</name>
    <dbReference type="NCBI Taxonomy" id="97485"/>
    <lineage>
        <taxon>Eukaryota</taxon>
        <taxon>Haptista</taxon>
        <taxon>Haptophyta</taxon>
        <taxon>Prymnesiophyceae</taxon>
        <taxon>Prymnesiales</taxon>
        <taxon>Prymnesiaceae</taxon>
        <taxon>Prymnesium</taxon>
    </lineage>
</organism>
<name>A0AB34JFY8_PRYPA</name>